<reference evidence="1 2" key="1">
    <citation type="journal article" date="2010" name="Environ. Microbiol.">
        <title>Genomic analysis of oceanic cyanobacterial myoviruses compared with T4-like myoviruses from diverse hosts and environments.</title>
        <authorList>
            <person name="Sullivan M.B."/>
            <person name="Huang K.H."/>
            <person name="Ignacio-Espinoza J.C."/>
            <person name="Berlin A.M."/>
            <person name="Kelly L."/>
            <person name="Weigele P.R."/>
            <person name="DeFrancesco A.S."/>
            <person name="Kern S.E."/>
            <person name="Thompson L.R."/>
            <person name="Young S."/>
            <person name="Yandava C."/>
            <person name="Fu R."/>
            <person name="Krastins B."/>
            <person name="Chase M."/>
            <person name="Sarracino D."/>
            <person name="Osburne M.S."/>
            <person name="Henn M.R."/>
            <person name="Chisholm S.W."/>
        </authorList>
    </citation>
    <scope>NUCLEOTIDE SEQUENCE [LARGE SCALE GENOMIC DNA]</scope>
    <source>
        <strain evidence="1">Syn19</strain>
    </source>
</reference>
<dbReference type="EMBL" id="GU071106">
    <property type="protein sequence ID" value="ADO99360.1"/>
    <property type="molecule type" value="Genomic_DNA"/>
</dbReference>
<dbReference type="KEGG" id="vg:10328371"/>
<gene>
    <name evidence="1" type="ORF">Syn19_198</name>
</gene>
<dbReference type="RefSeq" id="YP_004324030.1">
    <property type="nucleotide sequence ID" value="NC_015286.1"/>
</dbReference>
<dbReference type="Proteomes" id="UP000006535">
    <property type="component" value="Segment"/>
</dbReference>
<keyword evidence="2" id="KW-1185">Reference proteome</keyword>
<name>E3SQG2_9CAUD</name>
<protein>
    <submittedName>
        <fullName evidence="1">Uncharacterized protein</fullName>
    </submittedName>
</protein>
<evidence type="ECO:0000313" key="1">
    <source>
        <dbReference type="EMBL" id="ADO99360.1"/>
    </source>
</evidence>
<evidence type="ECO:0000313" key="2">
    <source>
        <dbReference type="Proteomes" id="UP000006535"/>
    </source>
</evidence>
<accession>E3SQG2</accession>
<proteinExistence type="predicted"/>
<organism evidence="1 2">
    <name type="scientific">Synechococcus phage Syn19</name>
    <dbReference type="NCBI Taxonomy" id="445684"/>
    <lineage>
        <taxon>Viruses</taxon>
        <taxon>Duplodnaviria</taxon>
        <taxon>Heunggongvirae</taxon>
        <taxon>Uroviricota</taxon>
        <taxon>Caudoviricetes</taxon>
        <taxon>Pantevenvirales</taxon>
        <taxon>Kyanoviridae</taxon>
        <taxon>Pontusvirus</taxon>
        <taxon>Pontusvirus syn19</taxon>
    </lineage>
</organism>
<dbReference type="GeneID" id="10328371"/>
<sequence length="34" mass="4030">MVLGATEANIPSLLTRWWSQVDPYLGRYMRPFFI</sequence>